<keyword evidence="1" id="KW-0479">Metal-binding</keyword>
<dbReference type="CDD" id="cd00371">
    <property type="entry name" value="HMA"/>
    <property type="match status" value="1"/>
</dbReference>
<feature type="domain" description="HMA" evidence="2">
    <location>
        <begin position="2"/>
        <end position="66"/>
    </location>
</feature>
<keyword evidence="4" id="KW-1185">Reference proteome</keyword>
<dbReference type="Proteomes" id="UP000019151">
    <property type="component" value="Chromosome"/>
</dbReference>
<dbReference type="FunCoup" id="W0RP41">
    <property type="interactions" value="51"/>
</dbReference>
<dbReference type="InterPro" id="IPR017969">
    <property type="entry name" value="Heavy-metal-associated_CS"/>
</dbReference>
<evidence type="ECO:0000313" key="3">
    <source>
        <dbReference type="EMBL" id="AHG91218.1"/>
    </source>
</evidence>
<dbReference type="STRING" id="861299.J421_3681"/>
<dbReference type="FunFam" id="3.30.70.100:FF:000001">
    <property type="entry name" value="ATPase copper transporting beta"/>
    <property type="match status" value="1"/>
</dbReference>
<dbReference type="GO" id="GO:0046872">
    <property type="term" value="F:metal ion binding"/>
    <property type="evidence" value="ECO:0007669"/>
    <property type="project" value="UniProtKB-KW"/>
</dbReference>
<proteinExistence type="predicted"/>
<dbReference type="HOGENOM" id="CLU_134973_10_2_0"/>
<accession>W0RP41</accession>
<dbReference type="SUPFAM" id="SSF55008">
    <property type="entry name" value="HMA, heavy metal-associated domain"/>
    <property type="match status" value="1"/>
</dbReference>
<dbReference type="PROSITE" id="PS50846">
    <property type="entry name" value="HMA_2"/>
    <property type="match status" value="1"/>
</dbReference>
<dbReference type="InterPro" id="IPR006121">
    <property type="entry name" value="HMA_dom"/>
</dbReference>
<dbReference type="InParanoid" id="W0RP41"/>
<dbReference type="KEGG" id="gba:J421_3681"/>
<evidence type="ECO:0000259" key="2">
    <source>
        <dbReference type="PROSITE" id="PS50846"/>
    </source>
</evidence>
<dbReference type="OrthoDB" id="9813965at2"/>
<dbReference type="Gene3D" id="3.30.70.100">
    <property type="match status" value="1"/>
</dbReference>
<reference evidence="3 4" key="1">
    <citation type="journal article" date="2014" name="Genome Announc.">
        <title>Genome Sequence and Methylome of Soil Bacterium Gemmatirosa kalamazoonensis KBS708T, a Member of the Rarely Cultivated Gemmatimonadetes Phylum.</title>
        <authorList>
            <person name="Debruyn J.M."/>
            <person name="Radosevich M."/>
            <person name="Wommack K.E."/>
            <person name="Polson S.W."/>
            <person name="Hauser L.J."/>
            <person name="Fawaz M.N."/>
            <person name="Korlach J."/>
            <person name="Tsai Y.C."/>
        </authorList>
    </citation>
    <scope>NUCLEOTIDE SEQUENCE [LARGE SCALE GENOMIC DNA]</scope>
    <source>
        <strain evidence="3 4">KBS708</strain>
    </source>
</reference>
<name>W0RP41_9BACT</name>
<protein>
    <submittedName>
        <fullName evidence="3">Heavy metal transport/detoxification protein</fullName>
    </submittedName>
</protein>
<sequence length="68" mass="7277">MDRMTMQIDGMSCAHCVKAVRDALAELPGVEVERVDVGSATVAYDPARTPKRELLDAVRDAGYEPAGA</sequence>
<organism evidence="3 4">
    <name type="scientific">Gemmatirosa kalamazoonensis</name>
    <dbReference type="NCBI Taxonomy" id="861299"/>
    <lineage>
        <taxon>Bacteria</taxon>
        <taxon>Pseudomonadati</taxon>
        <taxon>Gemmatimonadota</taxon>
        <taxon>Gemmatimonadia</taxon>
        <taxon>Gemmatimonadales</taxon>
        <taxon>Gemmatimonadaceae</taxon>
        <taxon>Gemmatirosa</taxon>
    </lineage>
</organism>
<evidence type="ECO:0000313" key="4">
    <source>
        <dbReference type="Proteomes" id="UP000019151"/>
    </source>
</evidence>
<dbReference type="AlphaFoldDB" id="W0RP41"/>
<dbReference type="eggNOG" id="COG2608">
    <property type="taxonomic scope" value="Bacteria"/>
</dbReference>
<dbReference type="InterPro" id="IPR036163">
    <property type="entry name" value="HMA_dom_sf"/>
</dbReference>
<gene>
    <name evidence="3" type="ORF">J421_3681</name>
</gene>
<dbReference type="Pfam" id="PF00403">
    <property type="entry name" value="HMA"/>
    <property type="match status" value="1"/>
</dbReference>
<evidence type="ECO:0000256" key="1">
    <source>
        <dbReference type="ARBA" id="ARBA00022723"/>
    </source>
</evidence>
<dbReference type="PROSITE" id="PS01047">
    <property type="entry name" value="HMA_1"/>
    <property type="match status" value="1"/>
</dbReference>
<dbReference type="RefSeq" id="WP_025412672.1">
    <property type="nucleotide sequence ID" value="NZ_CP007128.1"/>
</dbReference>
<dbReference type="EMBL" id="CP007128">
    <property type="protein sequence ID" value="AHG91218.1"/>
    <property type="molecule type" value="Genomic_DNA"/>
</dbReference>